<organism evidence="3 4">
    <name type="scientific">Thermophilibacter provencensis</name>
    <dbReference type="NCBI Taxonomy" id="1852386"/>
    <lineage>
        <taxon>Bacteria</taxon>
        <taxon>Bacillati</taxon>
        <taxon>Actinomycetota</taxon>
        <taxon>Coriobacteriia</taxon>
        <taxon>Coriobacteriales</taxon>
        <taxon>Atopobiaceae</taxon>
        <taxon>Thermophilibacter</taxon>
    </lineage>
</organism>
<protein>
    <submittedName>
        <fullName evidence="3">IS481 family transposase</fullName>
    </submittedName>
</protein>
<dbReference type="Pfam" id="PF13683">
    <property type="entry name" value="rve_3"/>
    <property type="match status" value="1"/>
</dbReference>
<proteinExistence type="predicted"/>
<dbReference type="InterPro" id="IPR009057">
    <property type="entry name" value="Homeodomain-like_sf"/>
</dbReference>
<dbReference type="InterPro" id="IPR024967">
    <property type="entry name" value="DNA-bd_IS481-type"/>
</dbReference>
<evidence type="ECO:0000313" key="3">
    <source>
        <dbReference type="EMBL" id="HJF45629.1"/>
    </source>
</evidence>
<evidence type="ECO:0000313" key="4">
    <source>
        <dbReference type="Proteomes" id="UP000697330"/>
    </source>
</evidence>
<feature type="domain" description="Integrase catalytic" evidence="2">
    <location>
        <begin position="135"/>
        <end position="319"/>
    </location>
</feature>
<dbReference type="PANTHER" id="PTHR35004">
    <property type="entry name" value="TRANSPOSASE RV3428C-RELATED"/>
    <property type="match status" value="1"/>
</dbReference>
<dbReference type="InterPro" id="IPR036397">
    <property type="entry name" value="RNaseH_sf"/>
</dbReference>
<dbReference type="PANTHER" id="PTHR35004:SF6">
    <property type="entry name" value="TRANSPOSASE"/>
    <property type="match status" value="1"/>
</dbReference>
<dbReference type="AlphaFoldDB" id="A0A921GGS7"/>
<reference evidence="3" key="1">
    <citation type="journal article" date="2021" name="PeerJ">
        <title>Extensive microbial diversity within the chicken gut microbiome revealed by metagenomics and culture.</title>
        <authorList>
            <person name="Gilroy R."/>
            <person name="Ravi A."/>
            <person name="Getino M."/>
            <person name="Pursley I."/>
            <person name="Horton D.L."/>
            <person name="Alikhan N.F."/>
            <person name="Baker D."/>
            <person name="Gharbi K."/>
            <person name="Hall N."/>
            <person name="Watson M."/>
            <person name="Adriaenssens E.M."/>
            <person name="Foster-Nyarko E."/>
            <person name="Jarju S."/>
            <person name="Secka A."/>
            <person name="Antonio M."/>
            <person name="Oren A."/>
            <person name="Chaudhuri R.R."/>
            <person name="La Ragione R."/>
            <person name="Hildebrand F."/>
            <person name="Pallen M.J."/>
        </authorList>
    </citation>
    <scope>NUCLEOTIDE SEQUENCE</scope>
    <source>
        <strain evidence="3">CHK124-7917</strain>
    </source>
</reference>
<dbReference type="Gene3D" id="3.30.420.10">
    <property type="entry name" value="Ribonuclease H-like superfamily/Ribonuclease H"/>
    <property type="match status" value="1"/>
</dbReference>
<gene>
    <name evidence="3" type="ORF">K8U72_07635</name>
</gene>
<name>A0A921GGS7_9ACTN</name>
<feature type="region of interest" description="Disordered" evidence="1">
    <location>
        <begin position="46"/>
        <end position="65"/>
    </location>
</feature>
<dbReference type="GO" id="GO:0015074">
    <property type="term" value="P:DNA integration"/>
    <property type="evidence" value="ECO:0007669"/>
    <property type="project" value="InterPro"/>
</dbReference>
<accession>A0A921GGS7</accession>
<dbReference type="GO" id="GO:0003676">
    <property type="term" value="F:nucleic acid binding"/>
    <property type="evidence" value="ECO:0007669"/>
    <property type="project" value="InterPro"/>
</dbReference>
<comment type="caution">
    <text evidence="3">The sequence shown here is derived from an EMBL/GenBank/DDBJ whole genome shotgun (WGS) entry which is preliminary data.</text>
</comment>
<dbReference type="NCBIfam" id="NF033577">
    <property type="entry name" value="transpos_IS481"/>
    <property type="match status" value="1"/>
</dbReference>
<dbReference type="EMBL" id="DYWQ01000114">
    <property type="protein sequence ID" value="HJF45629.1"/>
    <property type="molecule type" value="Genomic_DNA"/>
</dbReference>
<evidence type="ECO:0000259" key="2">
    <source>
        <dbReference type="PROSITE" id="PS50994"/>
    </source>
</evidence>
<reference evidence="3" key="2">
    <citation type="submission" date="2021-09" db="EMBL/GenBank/DDBJ databases">
        <authorList>
            <person name="Gilroy R."/>
        </authorList>
    </citation>
    <scope>NUCLEOTIDE SEQUENCE</scope>
    <source>
        <strain evidence="3">CHK124-7917</strain>
    </source>
</reference>
<dbReference type="InterPro" id="IPR012337">
    <property type="entry name" value="RNaseH-like_sf"/>
</dbReference>
<dbReference type="InterPro" id="IPR047656">
    <property type="entry name" value="IS481-like_transpos"/>
</dbReference>
<dbReference type="Proteomes" id="UP000697330">
    <property type="component" value="Unassembled WGS sequence"/>
</dbReference>
<dbReference type="RefSeq" id="WP_274959355.1">
    <property type="nucleotide sequence ID" value="NZ_DYWQ01000114.1"/>
</dbReference>
<dbReference type="InterPro" id="IPR001584">
    <property type="entry name" value="Integrase_cat-core"/>
</dbReference>
<evidence type="ECO:0000256" key="1">
    <source>
        <dbReference type="SAM" id="MobiDB-lite"/>
    </source>
</evidence>
<dbReference type="Pfam" id="PF13011">
    <property type="entry name" value="LZ_Tnp_IS481"/>
    <property type="match status" value="1"/>
</dbReference>
<feature type="compositionally biased region" description="Basic and acidic residues" evidence="1">
    <location>
        <begin position="49"/>
        <end position="59"/>
    </location>
</feature>
<dbReference type="SUPFAM" id="SSF46689">
    <property type="entry name" value="Homeodomain-like"/>
    <property type="match status" value="1"/>
</dbReference>
<sequence length="326" mass="35973">MSQHPNARLTTRGRELLCSRVAGGMRVSEAARQAGVSRQTASKWLARARRGEPMSDRPSRPRRLARLTPPGAEARVLEARRSMLLAPLALAAATGVPARTCARIVARSGLPRLADVDRVTGEVRRRGPVTPVRYERERPGELLHVDVKKVARIPDGGGWRALGRGNDPSRGHSGLGSSCLHVAVDDFSRVAYAELLPDERRGTCSAFADRCLSFFAGLGAPVERVMTDNGPGYRSRDFNALLESRGVRHLYTRPYSPWQNGKVERMNRTLAQEWQYGRAWESEAGRADALPAYLERYNWERPHSACGGLPPMSRIVGVNNLLAHNS</sequence>
<dbReference type="SUPFAM" id="SSF53098">
    <property type="entry name" value="Ribonuclease H-like"/>
    <property type="match status" value="1"/>
</dbReference>
<dbReference type="PROSITE" id="PS50994">
    <property type="entry name" value="INTEGRASE"/>
    <property type="match status" value="1"/>
</dbReference>